<evidence type="ECO:0000256" key="9">
    <source>
        <dbReference type="RuleBase" id="RU004020"/>
    </source>
</evidence>
<keyword evidence="3" id="KW-0597">Phosphoprotein</keyword>
<dbReference type="GO" id="GO:0000978">
    <property type="term" value="F:RNA polymerase II cis-regulatory region sequence-specific DNA binding"/>
    <property type="evidence" value="ECO:0007669"/>
    <property type="project" value="TreeGrafter"/>
</dbReference>
<sequence length="543" mass="61356">MQHHHHSSTIFHQLYTPQKSHRDFLSNLLQNPKKPIQEHILIMDHEDYKSLFSYSYSSAECDISTPPNTMPISSSKSFPLPLSVVPPFPKQPEPLPLSNFDSFPPQFEFKGAPPTGETAAPSTVGVSGDSFGMPQPMECLHETPIPPFLSKTFDLVDDPPLDSIISWGAKGDSFVVWDPVEFARIILPRNFKHNNFSSFVRQLNTYGFHKIDTDKWEFAKEGFIRGKRHLLKTIQRRRTPQSLQNGSSSGSSSEAGKAALEGELDHLRKEKSSMMQVVVEMQHQLQDTFQHMETVNDKIQEAETRQKQMVSFLAKMIWNPAFLARIQQKEQKHITTPRRKFLKRQHESGTEGKIVKYKPELRDFAVASEPLEFNPNTVKQFPDYPLQNTGENLAFGGENVPLQVENTDCGELAQVTPEQAGVSSLNTLNQFKIGKNVMNPEQQDTPEYVYSFPEDLAREKNYLEISSPGVESMVKEEVEWNLGFEANAGMSSSTNELWGNLSNYEVPGLGVSSDISDVWDIGSPQPWGMSGIETWPDEDLPLK</sequence>
<evidence type="ECO:0000256" key="1">
    <source>
        <dbReference type="ARBA" id="ARBA00004123"/>
    </source>
</evidence>
<protein>
    <submittedName>
        <fullName evidence="13">Heat stress transcription factor A-3</fullName>
    </submittedName>
</protein>
<evidence type="ECO:0000313" key="13">
    <source>
        <dbReference type="EMBL" id="CAA2983758.1"/>
    </source>
</evidence>
<proteinExistence type="inferred from homology"/>
<dbReference type="PANTHER" id="PTHR10015:SF337">
    <property type="entry name" value="HEAT STRESS TRANSCRIPTION FACTOR A-3"/>
    <property type="match status" value="1"/>
</dbReference>
<dbReference type="GO" id="GO:0006357">
    <property type="term" value="P:regulation of transcription by RNA polymerase II"/>
    <property type="evidence" value="ECO:0007669"/>
    <property type="project" value="TreeGrafter"/>
</dbReference>
<dbReference type="SUPFAM" id="SSF46785">
    <property type="entry name" value="Winged helix' DNA-binding domain"/>
    <property type="match status" value="1"/>
</dbReference>
<accession>A0A8S0RUZ2</accession>
<evidence type="ECO:0000256" key="10">
    <source>
        <dbReference type="SAM" id="Coils"/>
    </source>
</evidence>
<evidence type="ECO:0000256" key="6">
    <source>
        <dbReference type="ARBA" id="ARBA00023125"/>
    </source>
</evidence>
<evidence type="ECO:0000256" key="8">
    <source>
        <dbReference type="ARBA" id="ARBA00023242"/>
    </source>
</evidence>
<dbReference type="AlphaFoldDB" id="A0A8S0RUZ2"/>
<dbReference type="Pfam" id="PF00447">
    <property type="entry name" value="HSF_DNA-bind"/>
    <property type="match status" value="1"/>
</dbReference>
<evidence type="ECO:0000256" key="7">
    <source>
        <dbReference type="ARBA" id="ARBA00023163"/>
    </source>
</evidence>
<feature type="domain" description="HSF-type DNA-binding" evidence="12">
    <location>
        <begin position="187"/>
        <end position="211"/>
    </location>
</feature>
<keyword evidence="6" id="KW-0238">DNA-binding</keyword>
<evidence type="ECO:0000256" key="4">
    <source>
        <dbReference type="ARBA" id="ARBA00023015"/>
    </source>
</evidence>
<dbReference type="GO" id="GO:0003700">
    <property type="term" value="F:DNA-binding transcription factor activity"/>
    <property type="evidence" value="ECO:0007669"/>
    <property type="project" value="InterPro"/>
</dbReference>
<comment type="subunit">
    <text evidence="2">Homotrimer.</text>
</comment>
<keyword evidence="10" id="KW-0175">Coiled coil</keyword>
<dbReference type="InterPro" id="IPR036390">
    <property type="entry name" value="WH_DNA-bd_sf"/>
</dbReference>
<evidence type="ECO:0000256" key="11">
    <source>
        <dbReference type="SAM" id="MobiDB-lite"/>
    </source>
</evidence>
<comment type="subcellular location">
    <subcellularLocation>
        <location evidence="1">Nucleus</location>
    </subcellularLocation>
</comment>
<keyword evidence="8" id="KW-0539">Nucleus</keyword>
<organism evidence="13 14">
    <name type="scientific">Olea europaea subsp. europaea</name>
    <dbReference type="NCBI Taxonomy" id="158383"/>
    <lineage>
        <taxon>Eukaryota</taxon>
        <taxon>Viridiplantae</taxon>
        <taxon>Streptophyta</taxon>
        <taxon>Embryophyta</taxon>
        <taxon>Tracheophyta</taxon>
        <taxon>Spermatophyta</taxon>
        <taxon>Magnoliopsida</taxon>
        <taxon>eudicotyledons</taxon>
        <taxon>Gunneridae</taxon>
        <taxon>Pentapetalae</taxon>
        <taxon>asterids</taxon>
        <taxon>lamiids</taxon>
        <taxon>Lamiales</taxon>
        <taxon>Oleaceae</taxon>
        <taxon>Oleeae</taxon>
        <taxon>Olea</taxon>
    </lineage>
</organism>
<dbReference type="OrthoDB" id="60033at2759"/>
<dbReference type="PRINTS" id="PR00056">
    <property type="entry name" value="HSFDOMAIN"/>
</dbReference>
<evidence type="ECO:0000256" key="5">
    <source>
        <dbReference type="ARBA" id="ARBA00023016"/>
    </source>
</evidence>
<dbReference type="FunFam" id="1.10.10.10:FF:000037">
    <property type="entry name" value="Heat stress transcription factor B-4"/>
    <property type="match status" value="1"/>
</dbReference>
<comment type="similarity">
    <text evidence="9">Belongs to the HSF family.</text>
</comment>
<keyword evidence="5" id="KW-0346">Stress response</keyword>
<evidence type="ECO:0000313" key="14">
    <source>
        <dbReference type="Proteomes" id="UP000594638"/>
    </source>
</evidence>
<dbReference type="PROSITE" id="PS00434">
    <property type="entry name" value="HSF_DOMAIN"/>
    <property type="match status" value="1"/>
</dbReference>
<feature type="compositionally biased region" description="Low complexity" evidence="11">
    <location>
        <begin position="242"/>
        <end position="257"/>
    </location>
</feature>
<name>A0A8S0RUZ2_OLEEU</name>
<dbReference type="SMART" id="SM00415">
    <property type="entry name" value="HSF"/>
    <property type="match status" value="1"/>
</dbReference>
<keyword evidence="7" id="KW-0804">Transcription</keyword>
<keyword evidence="4" id="KW-0805">Transcription regulation</keyword>
<reference evidence="13 14" key="1">
    <citation type="submission" date="2019-12" db="EMBL/GenBank/DDBJ databases">
        <authorList>
            <person name="Alioto T."/>
            <person name="Alioto T."/>
            <person name="Gomez Garrido J."/>
        </authorList>
    </citation>
    <scope>NUCLEOTIDE SEQUENCE [LARGE SCALE GENOMIC DNA]</scope>
</reference>
<dbReference type="InterPro" id="IPR000232">
    <property type="entry name" value="HSF_DNA-bd"/>
</dbReference>
<keyword evidence="14" id="KW-1185">Reference proteome</keyword>
<dbReference type="EMBL" id="CACTIH010003742">
    <property type="protein sequence ID" value="CAA2983758.1"/>
    <property type="molecule type" value="Genomic_DNA"/>
</dbReference>
<evidence type="ECO:0000259" key="12">
    <source>
        <dbReference type="PROSITE" id="PS00434"/>
    </source>
</evidence>
<dbReference type="GO" id="GO:0005634">
    <property type="term" value="C:nucleus"/>
    <property type="evidence" value="ECO:0007669"/>
    <property type="project" value="UniProtKB-SubCell"/>
</dbReference>
<evidence type="ECO:0000256" key="3">
    <source>
        <dbReference type="ARBA" id="ARBA00022553"/>
    </source>
</evidence>
<feature type="coiled-coil region" evidence="10">
    <location>
        <begin position="257"/>
        <end position="305"/>
    </location>
</feature>
<gene>
    <name evidence="13" type="ORF">OLEA9_A017908</name>
</gene>
<evidence type="ECO:0000256" key="2">
    <source>
        <dbReference type="ARBA" id="ARBA00011233"/>
    </source>
</evidence>
<dbReference type="GO" id="GO:0034605">
    <property type="term" value="P:cellular response to heat"/>
    <property type="evidence" value="ECO:0007669"/>
    <property type="project" value="TreeGrafter"/>
</dbReference>
<comment type="caution">
    <text evidence="13">The sequence shown here is derived from an EMBL/GenBank/DDBJ whole genome shotgun (WGS) entry which is preliminary data.</text>
</comment>
<dbReference type="Gene3D" id="1.10.10.10">
    <property type="entry name" value="Winged helix-like DNA-binding domain superfamily/Winged helix DNA-binding domain"/>
    <property type="match status" value="1"/>
</dbReference>
<dbReference type="InterPro" id="IPR036388">
    <property type="entry name" value="WH-like_DNA-bd_sf"/>
</dbReference>
<dbReference type="Gramene" id="OE9A017908T1">
    <property type="protein sequence ID" value="OE9A017908C1"/>
    <property type="gene ID" value="OE9A017908"/>
</dbReference>
<dbReference type="Proteomes" id="UP000594638">
    <property type="component" value="Unassembled WGS sequence"/>
</dbReference>
<feature type="region of interest" description="Disordered" evidence="11">
    <location>
        <begin position="235"/>
        <end position="257"/>
    </location>
</feature>
<dbReference type="PANTHER" id="PTHR10015">
    <property type="entry name" value="HEAT SHOCK TRANSCRIPTION FACTOR"/>
    <property type="match status" value="1"/>
</dbReference>